<dbReference type="GO" id="GO:0003677">
    <property type="term" value="F:DNA binding"/>
    <property type="evidence" value="ECO:0007669"/>
    <property type="project" value="UniProtKB-KW"/>
</dbReference>
<comment type="function">
    <text evidence="1">Core component of nucleosome. Nucleosomes wrap and compact DNA into chromatin, limiting DNA accessibility to the cellular machineries which require DNA as a template. Histones thereby play a central role in transcription regulation, DNA repair, DNA replication and chromosomal stability. DNA accessibility is regulated via a complex set of post-translational modifications of histones, also called histone code, and nucleosome remodeling.</text>
</comment>
<keyword evidence="6" id="KW-0158">Chromosome</keyword>
<dbReference type="GO" id="GO:0046982">
    <property type="term" value="F:protein heterodimerization activity"/>
    <property type="evidence" value="ECO:0007669"/>
    <property type="project" value="InterPro"/>
</dbReference>
<dbReference type="Proteomes" id="UP000035642">
    <property type="component" value="Unassembled WGS sequence"/>
</dbReference>
<evidence type="ECO:0000256" key="2">
    <source>
        <dbReference type="ARBA" id="ARBA00004123"/>
    </source>
</evidence>
<evidence type="ECO:0000256" key="5">
    <source>
        <dbReference type="ARBA" id="ARBA00020836"/>
    </source>
</evidence>
<proteinExistence type="inferred from homology"/>
<dbReference type="SUPFAM" id="SSF47113">
    <property type="entry name" value="Histone-fold"/>
    <property type="match status" value="1"/>
</dbReference>
<evidence type="ECO:0000256" key="9">
    <source>
        <dbReference type="ARBA" id="ARBA00023269"/>
    </source>
</evidence>
<keyword evidence="7" id="KW-0238">DNA-binding</keyword>
<dbReference type="GO" id="GO:0000786">
    <property type="term" value="C:nucleosome"/>
    <property type="evidence" value="ECO:0007669"/>
    <property type="project" value="UniProtKB-KW"/>
</dbReference>
<evidence type="ECO:0000313" key="11">
    <source>
        <dbReference type="WBParaSite" id="ACAC_0000435501-mRNA-1"/>
    </source>
</evidence>
<dbReference type="GO" id="GO:0005634">
    <property type="term" value="C:nucleus"/>
    <property type="evidence" value="ECO:0007669"/>
    <property type="project" value="UniProtKB-SubCell"/>
</dbReference>
<protein>
    <recommendedName>
        <fullName evidence="5">Histone H4</fullName>
    </recommendedName>
</protein>
<keyword evidence="10" id="KW-1185">Reference proteome</keyword>
<comment type="similarity">
    <text evidence="4">Belongs to the histone H4 family.</text>
</comment>
<evidence type="ECO:0000313" key="10">
    <source>
        <dbReference type="Proteomes" id="UP000035642"/>
    </source>
</evidence>
<keyword evidence="9" id="KW-0544">Nucleosome core</keyword>
<dbReference type="WBParaSite" id="ACAC_0000435501-mRNA-1">
    <property type="protein sequence ID" value="ACAC_0000435501-mRNA-1"/>
    <property type="gene ID" value="ACAC_0000435501"/>
</dbReference>
<dbReference type="PANTHER" id="PTHR10484">
    <property type="entry name" value="HISTONE H4"/>
    <property type="match status" value="1"/>
</dbReference>
<comment type="subcellular location">
    <subcellularLocation>
        <location evidence="3">Chromosome</location>
    </subcellularLocation>
    <subcellularLocation>
        <location evidence="2">Nucleus</location>
    </subcellularLocation>
</comment>
<evidence type="ECO:0000256" key="1">
    <source>
        <dbReference type="ARBA" id="ARBA00002001"/>
    </source>
</evidence>
<dbReference type="PRINTS" id="PR00623">
    <property type="entry name" value="HISTONEH4"/>
</dbReference>
<dbReference type="Gene3D" id="1.10.20.10">
    <property type="entry name" value="Histone, subunit A"/>
    <property type="match status" value="1"/>
</dbReference>
<reference evidence="11" key="2">
    <citation type="submission" date="2017-02" db="UniProtKB">
        <authorList>
            <consortium name="WormBaseParasite"/>
        </authorList>
    </citation>
    <scope>IDENTIFICATION</scope>
</reference>
<name>A0A0K0D2R0_ANGCA</name>
<dbReference type="InterPro" id="IPR009072">
    <property type="entry name" value="Histone-fold"/>
</dbReference>
<evidence type="ECO:0000256" key="8">
    <source>
        <dbReference type="ARBA" id="ARBA00023242"/>
    </source>
</evidence>
<dbReference type="STRING" id="6313.A0A0K0D2R0"/>
<evidence type="ECO:0000256" key="4">
    <source>
        <dbReference type="ARBA" id="ARBA00006564"/>
    </source>
</evidence>
<dbReference type="InterPro" id="IPR001951">
    <property type="entry name" value="Histone_H4"/>
</dbReference>
<evidence type="ECO:0000256" key="6">
    <source>
        <dbReference type="ARBA" id="ARBA00022454"/>
    </source>
</evidence>
<sequence>MFAMIIMSTIGTALKNTGLEEISVTKSCVIVPWNFASVYYERQTIKNREEREGIRGGTLHGNHISKELIPTVYEVRSVTKSRVCVQLFITYAISYVSNGGAKRHRKVFENSMQGITKQAICRLACRAVVMLISGLAYEEIREVVKVFVNKVIRNAMIYCVQRGERP</sequence>
<reference evidence="10" key="1">
    <citation type="submission" date="2012-09" db="EMBL/GenBank/DDBJ databases">
        <authorList>
            <person name="Martin A.A."/>
        </authorList>
    </citation>
    <scope>NUCLEOTIDE SEQUENCE</scope>
</reference>
<evidence type="ECO:0000256" key="3">
    <source>
        <dbReference type="ARBA" id="ARBA00004286"/>
    </source>
</evidence>
<dbReference type="GO" id="GO:0030527">
    <property type="term" value="F:structural constituent of chromatin"/>
    <property type="evidence" value="ECO:0007669"/>
    <property type="project" value="InterPro"/>
</dbReference>
<keyword evidence="8" id="KW-0539">Nucleus</keyword>
<accession>A0A0K0D2R0</accession>
<evidence type="ECO:0000256" key="7">
    <source>
        <dbReference type="ARBA" id="ARBA00023125"/>
    </source>
</evidence>
<dbReference type="AlphaFoldDB" id="A0A0K0D2R0"/>
<organism evidence="10 11">
    <name type="scientific">Angiostrongylus cantonensis</name>
    <name type="common">Rat lungworm</name>
    <dbReference type="NCBI Taxonomy" id="6313"/>
    <lineage>
        <taxon>Eukaryota</taxon>
        <taxon>Metazoa</taxon>
        <taxon>Ecdysozoa</taxon>
        <taxon>Nematoda</taxon>
        <taxon>Chromadorea</taxon>
        <taxon>Rhabditida</taxon>
        <taxon>Rhabditina</taxon>
        <taxon>Rhabditomorpha</taxon>
        <taxon>Strongyloidea</taxon>
        <taxon>Metastrongylidae</taxon>
        <taxon>Angiostrongylus</taxon>
    </lineage>
</organism>